<dbReference type="InterPro" id="IPR011012">
    <property type="entry name" value="Longin-like_dom_sf"/>
</dbReference>
<dbReference type="PANTHER" id="PTHR23249">
    <property type="entry name" value="TRAFFICKING PROTEIN PARTICLE COMPLEX SUBUNIT"/>
    <property type="match status" value="1"/>
</dbReference>
<keyword evidence="4 7" id="KW-0931">ER-Golgi transport</keyword>
<reference evidence="8 9" key="1">
    <citation type="submission" date="2016-01" db="EMBL/GenBank/DDBJ databases">
        <title>Genome sequence of the yeast Holleya sinecauda.</title>
        <authorList>
            <person name="Dietrich F.S."/>
        </authorList>
    </citation>
    <scope>NUCLEOTIDE SEQUENCE [LARGE SCALE GENOMIC DNA]</scope>
    <source>
        <strain evidence="8 9">ATCC 58844</strain>
    </source>
</reference>
<dbReference type="InterPro" id="IPR007233">
    <property type="entry name" value="TRAPPC"/>
</dbReference>
<sequence>MAIKSLFIINKSGGLVYHRDFIPSPKEKLSSNEHLILAGTLHSVVAIASQLTPKALQLSKQASNSQSVSANSNGGAAGASAAVSTNGSSLTLGPADHVIPYVPGVGTEANGNCTPGQPIGSYLAPDYFSESFPSWNKSGLKNVVTDDFSFFVYQALTGIKFVLVSTQRTTSNRAIQIAENILRKVYCIYSDYVMKNPFYSVDMAIRNEPFDKKLQALVESL</sequence>
<evidence type="ECO:0000256" key="6">
    <source>
        <dbReference type="ARBA" id="ARBA00038179"/>
    </source>
</evidence>
<dbReference type="EMBL" id="CP014248">
    <property type="protein sequence ID" value="AMD22712.1"/>
    <property type="molecule type" value="Genomic_DNA"/>
</dbReference>
<comment type="subunit">
    <text evidence="7">Part of the multisubunit transport protein particle (TRAPP) complex.</text>
</comment>
<keyword evidence="5 7" id="KW-0333">Golgi apparatus</keyword>
<dbReference type="GeneID" id="28726074"/>
<dbReference type="AlphaFoldDB" id="A0A120K2V4"/>
<evidence type="ECO:0000256" key="5">
    <source>
        <dbReference type="ARBA" id="ARBA00023034"/>
    </source>
</evidence>
<dbReference type="GO" id="GO:0005783">
    <property type="term" value="C:endoplasmic reticulum"/>
    <property type="evidence" value="ECO:0007669"/>
    <property type="project" value="UniProtKB-SubCell"/>
</dbReference>
<evidence type="ECO:0000256" key="7">
    <source>
        <dbReference type="RuleBase" id="RU366065"/>
    </source>
</evidence>
<comment type="subcellular location">
    <subcellularLocation>
        <location evidence="7">Endoplasmic reticulum</location>
    </subcellularLocation>
    <subcellularLocation>
        <location evidence="7">Golgi apparatus</location>
        <location evidence="7">cis-Golgi network</location>
    </subcellularLocation>
    <subcellularLocation>
        <location evidence="1">Golgi apparatus</location>
    </subcellularLocation>
</comment>
<evidence type="ECO:0000313" key="9">
    <source>
        <dbReference type="Proteomes" id="UP000243052"/>
    </source>
</evidence>
<dbReference type="GO" id="GO:0030008">
    <property type="term" value="C:TRAPP complex"/>
    <property type="evidence" value="ECO:0007669"/>
    <property type="project" value="UniProtKB-UniRule"/>
</dbReference>
<proteinExistence type="inferred from homology"/>
<evidence type="ECO:0000313" key="8">
    <source>
        <dbReference type="EMBL" id="AMD22712.1"/>
    </source>
</evidence>
<dbReference type="GO" id="GO:0005794">
    <property type="term" value="C:Golgi apparatus"/>
    <property type="evidence" value="ECO:0007669"/>
    <property type="project" value="UniProtKB-SubCell"/>
</dbReference>
<evidence type="ECO:0000256" key="1">
    <source>
        <dbReference type="ARBA" id="ARBA00004555"/>
    </source>
</evidence>
<dbReference type="SMART" id="SM01399">
    <property type="entry name" value="Sybindin"/>
    <property type="match status" value="1"/>
</dbReference>
<keyword evidence="3 7" id="KW-0256">Endoplasmic reticulum</keyword>
<accession>A0A120K2V4</accession>
<dbReference type="OrthoDB" id="246406at2759"/>
<dbReference type="SUPFAM" id="SSF64356">
    <property type="entry name" value="SNARE-like"/>
    <property type="match status" value="1"/>
</dbReference>
<organism evidence="8 9">
    <name type="scientific">Eremothecium sinecaudum</name>
    <dbReference type="NCBI Taxonomy" id="45286"/>
    <lineage>
        <taxon>Eukaryota</taxon>
        <taxon>Fungi</taxon>
        <taxon>Dikarya</taxon>
        <taxon>Ascomycota</taxon>
        <taxon>Saccharomycotina</taxon>
        <taxon>Saccharomycetes</taxon>
        <taxon>Saccharomycetales</taxon>
        <taxon>Saccharomycetaceae</taxon>
        <taxon>Eremothecium</taxon>
    </lineage>
</organism>
<comment type="similarity">
    <text evidence="6">Belongs to the TRAPP small subunits family. TRAPPC4 subfamily.</text>
</comment>
<evidence type="ECO:0000256" key="2">
    <source>
        <dbReference type="ARBA" id="ARBA00022448"/>
    </source>
</evidence>
<dbReference type="Pfam" id="PF04099">
    <property type="entry name" value="Sybindin"/>
    <property type="match status" value="2"/>
</dbReference>
<dbReference type="PANTHER" id="PTHR23249:SF15">
    <property type="entry name" value="TRAFFICKING PROTEIN PARTICLE COMPLEX SUBUNIT 4"/>
    <property type="match status" value="1"/>
</dbReference>
<dbReference type="CDD" id="cd14856">
    <property type="entry name" value="TRAPPC4_synbindin"/>
    <property type="match status" value="1"/>
</dbReference>
<dbReference type="STRING" id="45286.A0A120K2V4"/>
<dbReference type="GO" id="GO:0006888">
    <property type="term" value="P:endoplasmic reticulum to Golgi vesicle-mediated transport"/>
    <property type="evidence" value="ECO:0007669"/>
    <property type="project" value="UniProtKB-UniRule"/>
</dbReference>
<evidence type="ECO:0000256" key="4">
    <source>
        <dbReference type="ARBA" id="ARBA00022892"/>
    </source>
</evidence>
<dbReference type="Gene3D" id="3.30.450.70">
    <property type="match status" value="1"/>
</dbReference>
<evidence type="ECO:0000256" key="3">
    <source>
        <dbReference type="ARBA" id="ARBA00022824"/>
    </source>
</evidence>
<name>A0A120K2V4_9SACH</name>
<dbReference type="Proteomes" id="UP000243052">
    <property type="component" value="Chromosome viii"/>
</dbReference>
<dbReference type="RefSeq" id="XP_017989708.1">
    <property type="nucleotide sequence ID" value="XM_018134020.1"/>
</dbReference>
<keyword evidence="9" id="KW-1185">Reference proteome</keyword>
<keyword evidence="2 7" id="KW-0813">Transport</keyword>
<protein>
    <recommendedName>
        <fullName evidence="7">Trafficking protein particle complex subunit</fullName>
    </recommendedName>
</protein>
<gene>
    <name evidence="8" type="ORF">AW171_hschr84764</name>
</gene>